<dbReference type="PROSITE" id="PS50082">
    <property type="entry name" value="WD_REPEATS_2"/>
    <property type="match status" value="1"/>
</dbReference>
<gene>
    <name evidence="3" type="ORF">C2845_PM07G15230</name>
</gene>
<evidence type="ECO:0000256" key="1">
    <source>
        <dbReference type="PROSITE-ProRule" id="PRU00221"/>
    </source>
</evidence>
<organism evidence="3 4">
    <name type="scientific">Panicum miliaceum</name>
    <name type="common">Proso millet</name>
    <name type="synonym">Broomcorn millet</name>
    <dbReference type="NCBI Taxonomy" id="4540"/>
    <lineage>
        <taxon>Eukaryota</taxon>
        <taxon>Viridiplantae</taxon>
        <taxon>Streptophyta</taxon>
        <taxon>Embryophyta</taxon>
        <taxon>Tracheophyta</taxon>
        <taxon>Spermatophyta</taxon>
        <taxon>Magnoliopsida</taxon>
        <taxon>Liliopsida</taxon>
        <taxon>Poales</taxon>
        <taxon>Poaceae</taxon>
        <taxon>PACMAD clade</taxon>
        <taxon>Panicoideae</taxon>
        <taxon>Panicodae</taxon>
        <taxon>Paniceae</taxon>
        <taxon>Panicinae</taxon>
        <taxon>Panicum</taxon>
        <taxon>Panicum sect. Panicum</taxon>
    </lineage>
</organism>
<evidence type="ECO:0000256" key="2">
    <source>
        <dbReference type="SAM" id="MobiDB-lite"/>
    </source>
</evidence>
<sequence>MKDGGRRTPRPSGRAQRRPALSRSHSLELWDIRGNKSITLNNAHDSLVAALAASSGTGHVASVSLHKIVKLWK</sequence>
<dbReference type="EMBL" id="PQIB02000004">
    <property type="protein sequence ID" value="RLN24958.1"/>
    <property type="molecule type" value="Genomic_DNA"/>
</dbReference>
<dbReference type="InterPro" id="IPR036322">
    <property type="entry name" value="WD40_repeat_dom_sf"/>
</dbReference>
<dbReference type="AlphaFoldDB" id="A0A3L6SQR9"/>
<protein>
    <submittedName>
        <fullName evidence="3">Uncharacterized protein</fullName>
    </submittedName>
</protein>
<dbReference type="SUPFAM" id="SSF50978">
    <property type="entry name" value="WD40 repeat-like"/>
    <property type="match status" value="1"/>
</dbReference>
<proteinExistence type="predicted"/>
<dbReference type="Gene3D" id="2.130.10.10">
    <property type="entry name" value="YVTN repeat-like/Quinoprotein amine dehydrogenase"/>
    <property type="match status" value="1"/>
</dbReference>
<dbReference type="Proteomes" id="UP000275267">
    <property type="component" value="Unassembled WGS sequence"/>
</dbReference>
<reference evidence="4" key="1">
    <citation type="journal article" date="2019" name="Nat. Commun.">
        <title>The genome of broomcorn millet.</title>
        <authorList>
            <person name="Zou C."/>
            <person name="Miki D."/>
            <person name="Li D."/>
            <person name="Tang Q."/>
            <person name="Xiao L."/>
            <person name="Rajput S."/>
            <person name="Deng P."/>
            <person name="Jia W."/>
            <person name="Huang R."/>
            <person name="Zhang M."/>
            <person name="Sun Y."/>
            <person name="Hu J."/>
            <person name="Fu X."/>
            <person name="Schnable P.S."/>
            <person name="Li F."/>
            <person name="Zhang H."/>
            <person name="Feng B."/>
            <person name="Zhu X."/>
            <person name="Liu R."/>
            <person name="Schnable J.C."/>
            <person name="Zhu J.-K."/>
            <person name="Zhang H."/>
        </authorList>
    </citation>
    <scope>NUCLEOTIDE SEQUENCE [LARGE SCALE GENOMIC DNA]</scope>
</reference>
<name>A0A3L6SQR9_PANMI</name>
<feature type="region of interest" description="Disordered" evidence="2">
    <location>
        <begin position="1"/>
        <end position="22"/>
    </location>
</feature>
<dbReference type="InterPro" id="IPR001680">
    <property type="entry name" value="WD40_rpt"/>
</dbReference>
<keyword evidence="1" id="KW-0853">WD repeat</keyword>
<dbReference type="InterPro" id="IPR044716">
    <property type="entry name" value="LEUNIG-like"/>
</dbReference>
<keyword evidence="4" id="KW-1185">Reference proteome</keyword>
<dbReference type="InterPro" id="IPR015943">
    <property type="entry name" value="WD40/YVTN_repeat-like_dom_sf"/>
</dbReference>
<dbReference type="PROSITE" id="PS50294">
    <property type="entry name" value="WD_REPEATS_REGION"/>
    <property type="match status" value="1"/>
</dbReference>
<dbReference type="GO" id="GO:0003714">
    <property type="term" value="F:transcription corepressor activity"/>
    <property type="evidence" value="ECO:0007669"/>
    <property type="project" value="InterPro"/>
</dbReference>
<dbReference type="STRING" id="4540.A0A3L6SQR9"/>
<comment type="caution">
    <text evidence="3">The sequence shown here is derived from an EMBL/GenBank/DDBJ whole genome shotgun (WGS) entry which is preliminary data.</text>
</comment>
<accession>A0A3L6SQR9</accession>
<dbReference type="PANTHER" id="PTHR44376:SF5">
    <property type="entry name" value="TRANSCRIPTIONAL COREPRESSOR LEUNIG ISOFORM X1"/>
    <property type="match status" value="1"/>
</dbReference>
<dbReference type="OrthoDB" id="5600002at2759"/>
<evidence type="ECO:0000313" key="3">
    <source>
        <dbReference type="EMBL" id="RLN24958.1"/>
    </source>
</evidence>
<evidence type="ECO:0000313" key="4">
    <source>
        <dbReference type="Proteomes" id="UP000275267"/>
    </source>
</evidence>
<feature type="repeat" description="WD" evidence="1">
    <location>
        <begin position="41"/>
        <end position="73"/>
    </location>
</feature>
<dbReference type="PANTHER" id="PTHR44376">
    <property type="entry name" value="TRANSCRIPTIONAL REGULATOR OF FILAMENTOUS GROWTH FLO8"/>
    <property type="match status" value="1"/>
</dbReference>